<keyword evidence="1" id="KW-1133">Transmembrane helix</keyword>
<dbReference type="PROSITE" id="PS50033">
    <property type="entry name" value="UBX"/>
    <property type="match status" value="1"/>
</dbReference>
<reference evidence="3 4" key="1">
    <citation type="journal article" date="2019" name="Mol. Ecol. Resour.">
        <title>Chromosome-level genome assembly of Triplophysa tibetana, a fish adapted to the harsh high-altitude environment of the Tibetan Plateau.</title>
        <authorList>
            <person name="Yang X."/>
            <person name="Liu H."/>
            <person name="Ma Z."/>
            <person name="Zou Y."/>
            <person name="Zou M."/>
            <person name="Mao Y."/>
            <person name="Li X."/>
            <person name="Wang H."/>
            <person name="Chen T."/>
            <person name="Wang W."/>
            <person name="Yang R."/>
        </authorList>
    </citation>
    <scope>NUCLEOTIDE SEQUENCE [LARGE SCALE GENOMIC DNA]</scope>
    <source>
        <strain evidence="3">TTIB1903HZAU</strain>
        <tissue evidence="3">Muscle</tissue>
    </source>
</reference>
<accession>A0A5A9N0N2</accession>
<protein>
    <submittedName>
        <fullName evidence="3">UBX domain-containing protein 8</fullName>
    </submittedName>
</protein>
<dbReference type="SUPFAM" id="SSF54236">
    <property type="entry name" value="Ubiquitin-like"/>
    <property type="match status" value="1"/>
</dbReference>
<dbReference type="InterPro" id="IPR029071">
    <property type="entry name" value="Ubiquitin-like_domsf"/>
</dbReference>
<evidence type="ECO:0000313" key="4">
    <source>
        <dbReference type="Proteomes" id="UP000324632"/>
    </source>
</evidence>
<evidence type="ECO:0000256" key="1">
    <source>
        <dbReference type="SAM" id="Phobius"/>
    </source>
</evidence>
<dbReference type="Proteomes" id="UP000324632">
    <property type="component" value="Chromosome 23"/>
</dbReference>
<gene>
    <name evidence="3" type="ORF">E1301_Tti022055</name>
</gene>
<keyword evidence="1" id="KW-0812">Transmembrane</keyword>
<dbReference type="PANTHER" id="PTHR23322:SF93">
    <property type="entry name" value="UBX DOMAIN-CONTAINING PROTEIN 8"/>
    <property type="match status" value="1"/>
</dbReference>
<dbReference type="GO" id="GO:0036503">
    <property type="term" value="P:ERAD pathway"/>
    <property type="evidence" value="ECO:0007669"/>
    <property type="project" value="InterPro"/>
</dbReference>
<organism evidence="3 4">
    <name type="scientific">Triplophysa tibetana</name>
    <dbReference type="NCBI Taxonomy" id="1572043"/>
    <lineage>
        <taxon>Eukaryota</taxon>
        <taxon>Metazoa</taxon>
        <taxon>Chordata</taxon>
        <taxon>Craniata</taxon>
        <taxon>Vertebrata</taxon>
        <taxon>Euteleostomi</taxon>
        <taxon>Actinopterygii</taxon>
        <taxon>Neopterygii</taxon>
        <taxon>Teleostei</taxon>
        <taxon>Ostariophysi</taxon>
        <taxon>Cypriniformes</taxon>
        <taxon>Nemacheilidae</taxon>
        <taxon>Triplophysa</taxon>
    </lineage>
</organism>
<proteinExistence type="predicted"/>
<evidence type="ECO:0000259" key="2">
    <source>
        <dbReference type="PROSITE" id="PS50033"/>
    </source>
</evidence>
<evidence type="ECO:0000313" key="3">
    <source>
        <dbReference type="EMBL" id="KAA0703602.1"/>
    </source>
</evidence>
<dbReference type="GO" id="GO:0043130">
    <property type="term" value="F:ubiquitin binding"/>
    <property type="evidence" value="ECO:0007669"/>
    <property type="project" value="TreeGrafter"/>
</dbReference>
<dbReference type="InterPro" id="IPR017247">
    <property type="entry name" value="UBXN8"/>
</dbReference>
<name>A0A5A9N0N2_9TELE</name>
<sequence length="273" mass="31064">MSNSNRYVVFCVLLAGVCFISWKRSLIGVKDAVMLTGRGLILLAVCTLMIYMIQRLKSFFSPVCQEPSASPLHESSRLKQEQARVNQQNIHNEKTSDYVEGVIKPRQNLFLQQKMERYHRMTGETWKLGQGFTVGEDESETHDDVDVNETPYQRAKRRRRMQTAAEVPVQKDIPKQKTVIVLPDEPQPDAEGVVKIAVRCPSGRTIHRRFLKTWSSLLLLDWIKKSGYPPALYTLCTSYPRTPLLTAADVSLEDAGILMHTVLNVEEKDPSMT</sequence>
<dbReference type="OrthoDB" id="1920064at2759"/>
<dbReference type="InterPro" id="IPR001012">
    <property type="entry name" value="UBX_dom"/>
</dbReference>
<dbReference type="PIRSF" id="PIRSF037632">
    <property type="entry name" value="UBX_Rep6"/>
    <property type="match status" value="1"/>
</dbReference>
<feature type="domain" description="UBX" evidence="2">
    <location>
        <begin position="189"/>
        <end position="265"/>
    </location>
</feature>
<dbReference type="InterPro" id="IPR050730">
    <property type="entry name" value="UBX_domain-protein"/>
</dbReference>
<dbReference type="EMBL" id="SOYY01000023">
    <property type="protein sequence ID" value="KAA0703602.1"/>
    <property type="molecule type" value="Genomic_DNA"/>
</dbReference>
<keyword evidence="1" id="KW-0472">Membrane</keyword>
<keyword evidence="4" id="KW-1185">Reference proteome</keyword>
<dbReference type="Gene3D" id="3.10.20.90">
    <property type="entry name" value="Phosphatidylinositol 3-kinase Catalytic Subunit, Chain A, domain 1"/>
    <property type="match status" value="1"/>
</dbReference>
<dbReference type="AlphaFoldDB" id="A0A5A9N0N2"/>
<feature type="transmembrane region" description="Helical" evidence="1">
    <location>
        <begin position="33"/>
        <end position="53"/>
    </location>
</feature>
<dbReference type="PANTHER" id="PTHR23322">
    <property type="entry name" value="FAS-ASSOCIATED PROTEIN"/>
    <property type="match status" value="1"/>
</dbReference>
<dbReference type="Pfam" id="PF00789">
    <property type="entry name" value="UBX"/>
    <property type="match status" value="1"/>
</dbReference>
<comment type="caution">
    <text evidence="3">The sequence shown here is derived from an EMBL/GenBank/DDBJ whole genome shotgun (WGS) entry which is preliminary data.</text>
</comment>